<dbReference type="RefSeq" id="WP_025435987.1">
    <property type="nucleotide sequence ID" value="NZ_CP007452.1"/>
</dbReference>
<gene>
    <name evidence="9" type="primary">ftsA</name>
    <name evidence="9" type="ORF">EAL2_c17280</name>
</gene>
<dbReference type="SUPFAM" id="SSF53067">
    <property type="entry name" value="Actin-like ATPase domain"/>
    <property type="match status" value="2"/>
</dbReference>
<dbReference type="SMART" id="SM00842">
    <property type="entry name" value="FtsA"/>
    <property type="match status" value="1"/>
</dbReference>
<evidence type="ECO:0000313" key="10">
    <source>
        <dbReference type="Proteomes" id="UP000019591"/>
    </source>
</evidence>
<dbReference type="Proteomes" id="UP000019591">
    <property type="component" value="Chromosome"/>
</dbReference>
<evidence type="ECO:0000256" key="2">
    <source>
        <dbReference type="ARBA" id="ARBA00014415"/>
    </source>
</evidence>
<protein>
    <recommendedName>
        <fullName evidence="2">Chaperone protein DnaK</fullName>
    </recommendedName>
    <alternativeName>
        <fullName evidence="3">Chaperone protein dnaK</fullName>
    </alternativeName>
    <alternativeName>
        <fullName evidence="7">HSP70</fullName>
    </alternativeName>
    <alternativeName>
        <fullName evidence="6">Heat shock 70 kDa protein</fullName>
    </alternativeName>
    <alternativeName>
        <fullName evidence="5">Heat shock protein 70</fullName>
    </alternativeName>
</protein>
<evidence type="ECO:0000256" key="7">
    <source>
        <dbReference type="ARBA" id="ARBA00033103"/>
    </source>
</evidence>
<accession>W8TGR0</accession>
<evidence type="ECO:0000256" key="4">
    <source>
        <dbReference type="ARBA" id="ARBA00023016"/>
    </source>
</evidence>
<dbReference type="EMBL" id="CP007452">
    <property type="protein sequence ID" value="AHM57023.1"/>
    <property type="molecule type" value="Genomic_DNA"/>
</dbReference>
<evidence type="ECO:0000256" key="1">
    <source>
        <dbReference type="ARBA" id="ARBA00007381"/>
    </source>
</evidence>
<comment type="similarity">
    <text evidence="1">Belongs to the heat shock protein 70 family.</text>
</comment>
<dbReference type="STRING" id="1286171.EAL2_c17280"/>
<proteinExistence type="inferred from homology"/>
<evidence type="ECO:0000313" key="9">
    <source>
        <dbReference type="EMBL" id="AHM57023.1"/>
    </source>
</evidence>
<keyword evidence="4" id="KW-0346">Stress response</keyword>
<evidence type="ECO:0000259" key="8">
    <source>
        <dbReference type="SMART" id="SM00842"/>
    </source>
</evidence>
<dbReference type="eggNOG" id="COG0849">
    <property type="taxonomic scope" value="Bacteria"/>
</dbReference>
<dbReference type="AlphaFoldDB" id="W8TGR0"/>
<dbReference type="InterPro" id="IPR003494">
    <property type="entry name" value="SHS2_FtsA"/>
</dbReference>
<evidence type="ECO:0000256" key="5">
    <source>
        <dbReference type="ARBA" id="ARBA00030019"/>
    </source>
</evidence>
<dbReference type="GO" id="GO:0051301">
    <property type="term" value="P:cell division"/>
    <property type="evidence" value="ECO:0007669"/>
    <property type="project" value="UniProtKB-KW"/>
</dbReference>
<keyword evidence="10" id="KW-1185">Reference proteome</keyword>
<evidence type="ECO:0000256" key="3">
    <source>
        <dbReference type="ARBA" id="ARBA00017249"/>
    </source>
</evidence>
<dbReference type="KEGG" id="eac:EAL2_c17280"/>
<organism evidence="9 10">
    <name type="scientific">Peptoclostridium acidaminophilum DSM 3953</name>
    <dbReference type="NCBI Taxonomy" id="1286171"/>
    <lineage>
        <taxon>Bacteria</taxon>
        <taxon>Bacillati</taxon>
        <taxon>Bacillota</taxon>
        <taxon>Clostridia</taxon>
        <taxon>Peptostreptococcales</taxon>
        <taxon>Peptoclostridiaceae</taxon>
        <taxon>Peptoclostridium</taxon>
    </lineage>
</organism>
<dbReference type="InterPro" id="IPR043129">
    <property type="entry name" value="ATPase_NBD"/>
</dbReference>
<dbReference type="PANTHER" id="PTHR32432:SF3">
    <property type="entry name" value="ETHANOLAMINE UTILIZATION PROTEIN EUTJ"/>
    <property type="match status" value="1"/>
</dbReference>
<dbReference type="PROSITE" id="PS01036">
    <property type="entry name" value="HSP70_3"/>
    <property type="match status" value="1"/>
</dbReference>
<dbReference type="PATRIC" id="fig|1286171.3.peg.1687"/>
<evidence type="ECO:0000256" key="6">
    <source>
        <dbReference type="ARBA" id="ARBA00030945"/>
    </source>
</evidence>
<name>W8TGR0_PEPAC</name>
<dbReference type="HOGENOM" id="CLU_010661_1_0_9"/>
<dbReference type="CDD" id="cd24004">
    <property type="entry name" value="ASKHA_NBD_PilM-like"/>
    <property type="match status" value="1"/>
</dbReference>
<dbReference type="InterPro" id="IPR050696">
    <property type="entry name" value="FtsA/MreB"/>
</dbReference>
<dbReference type="InterPro" id="IPR018181">
    <property type="entry name" value="Heat_shock_70_CS"/>
</dbReference>
<reference evidence="9 10" key="1">
    <citation type="journal article" date="2014" name="Genome Announc.">
        <title>Complete Genome Sequence of Amino Acid-Utilizing Eubacterium acidaminophilum al-2 (DSM 3953).</title>
        <authorList>
            <person name="Poehlein A."/>
            <person name="Andreesen J.R."/>
            <person name="Daniel R."/>
        </authorList>
    </citation>
    <scope>NUCLEOTIDE SEQUENCE [LARGE SCALE GENOMIC DNA]</scope>
    <source>
        <strain evidence="9 10">DSM 3953</strain>
    </source>
</reference>
<dbReference type="PANTHER" id="PTHR32432">
    <property type="entry name" value="CELL DIVISION PROTEIN FTSA-RELATED"/>
    <property type="match status" value="1"/>
</dbReference>
<keyword evidence="9" id="KW-0131">Cell cycle</keyword>
<feature type="domain" description="SHS2" evidence="8">
    <location>
        <begin position="7"/>
        <end position="204"/>
    </location>
</feature>
<dbReference type="Pfam" id="PF14450">
    <property type="entry name" value="FtsA"/>
    <property type="match status" value="1"/>
</dbReference>
<sequence>MRVSDLIFALDIGTRTIIGLVCKREGEVLKIIASSVAEHDDRNMYDGQIHNIDGVARVVSRVKASLEEQTGSRLERVAVAAAGRSLKTCRAKAKLDVDFLSEIEQPVVESLELEGVQNAQNLLEENLTEGDSKYYCVGHTATAYYLDGLFIENLVGHRGNSIEVEVLATFLPNVVVDSLYSVMDRVGLEIESLTLEPIASMNVAIKKNMRLLNLAMVDIGAGTCDIAITNQGTITSYAMVSGAGDSITEDIAKNFLLDFDTAESVKIQLTAQSEVKFMDVVGIEQTIPSADIISCIEDSIRSMAHKIADEILSHNGKAPGAVFLVGGGSQIPLLGDMIAEHMGIPKERVVIRDSSIAVEFIDIPKSLQGPQSITPLGIALNHSLNARKNFIEVNLNESTVRLFNSKQLKVSDALLSVGFKPRNLIPEKGDDISYFIVGEQRLLKGLPGEPAQISINGSPANLMDTISDGCDITIVPARKGKSPAVSILECLELEGIAAESLEGYEVRLNDKIADLDASVSDGDIIDVIPSAASTDSDADLQADLQIGLQDDLQALEVEEPIETPSPDDIDASRHLESPYSELFQGTPGNHLMLTVNGQELEIAHGKSTFVLTDIFEYIDFDISKPKGFLTLLVNGNRAEFMHELKNGDSVEISWK</sequence>
<dbReference type="OrthoDB" id="9768127at2"/>
<dbReference type="Gene3D" id="3.30.420.40">
    <property type="match status" value="2"/>
</dbReference>
<keyword evidence="9" id="KW-0132">Cell division</keyword>